<dbReference type="AlphaFoldDB" id="A0A0A9G573"/>
<accession>A0A0A9G573</accession>
<reference evidence="1" key="1">
    <citation type="submission" date="2014-09" db="EMBL/GenBank/DDBJ databases">
        <authorList>
            <person name="Magalhaes I.L.F."/>
            <person name="Oliveira U."/>
            <person name="Santos F.R."/>
            <person name="Vidigal T.H.D.A."/>
            <person name="Brescovit A.D."/>
            <person name="Santos A.J."/>
        </authorList>
    </citation>
    <scope>NUCLEOTIDE SEQUENCE</scope>
    <source>
        <tissue evidence="1">Shoot tissue taken approximately 20 cm above the soil surface</tissue>
    </source>
</reference>
<organism evidence="1">
    <name type="scientific">Arundo donax</name>
    <name type="common">Giant reed</name>
    <name type="synonym">Donax arundinaceus</name>
    <dbReference type="NCBI Taxonomy" id="35708"/>
    <lineage>
        <taxon>Eukaryota</taxon>
        <taxon>Viridiplantae</taxon>
        <taxon>Streptophyta</taxon>
        <taxon>Embryophyta</taxon>
        <taxon>Tracheophyta</taxon>
        <taxon>Spermatophyta</taxon>
        <taxon>Magnoliopsida</taxon>
        <taxon>Liliopsida</taxon>
        <taxon>Poales</taxon>
        <taxon>Poaceae</taxon>
        <taxon>PACMAD clade</taxon>
        <taxon>Arundinoideae</taxon>
        <taxon>Arundineae</taxon>
        <taxon>Arundo</taxon>
    </lineage>
</organism>
<proteinExistence type="predicted"/>
<reference evidence="1" key="2">
    <citation type="journal article" date="2015" name="Data Brief">
        <title>Shoot transcriptome of the giant reed, Arundo donax.</title>
        <authorList>
            <person name="Barrero R.A."/>
            <person name="Guerrero F.D."/>
            <person name="Moolhuijzen P."/>
            <person name="Goolsby J.A."/>
            <person name="Tidwell J."/>
            <person name="Bellgard S.E."/>
            <person name="Bellgard M.I."/>
        </authorList>
    </citation>
    <scope>NUCLEOTIDE SEQUENCE</scope>
    <source>
        <tissue evidence="1">Shoot tissue taken approximately 20 cm above the soil surface</tissue>
    </source>
</reference>
<dbReference type="EMBL" id="GBRH01178269">
    <property type="protein sequence ID" value="JAE19627.1"/>
    <property type="molecule type" value="Transcribed_RNA"/>
</dbReference>
<evidence type="ECO:0000313" key="1">
    <source>
        <dbReference type="EMBL" id="JAE19627.1"/>
    </source>
</evidence>
<protein>
    <submittedName>
        <fullName evidence="1">BIN2</fullName>
    </submittedName>
</protein>
<name>A0A0A9G573_ARUDO</name>
<sequence>MTRVFLLLEVTGPCVKKEPKSLFFALYVSIKSLDYLCLIGVYKFTKFTM</sequence>